<gene>
    <name evidence="2" type="ORF">TWF506_005469</name>
</gene>
<dbReference type="AlphaFoldDB" id="A0AAN8S023"/>
<keyword evidence="3" id="KW-1185">Reference proteome</keyword>
<sequence>MTDEQINFLGEQSESQDDDASFTPQAPNPTHTTELFDAASIRGFPSVPKPELPNTSRIMSLDVIKGAFNGEYWRVKTGDWSGRFEMDHMIGIVTQELKTVLDQYDDQTLLAQAASAQSKSTNDVIYEALIYKLIERESILDTQRQLIFDMLNATQPVPPENDFEHPRWFYKQCLARARRLKSQQRPRIT</sequence>
<evidence type="ECO:0000256" key="1">
    <source>
        <dbReference type="SAM" id="MobiDB-lite"/>
    </source>
</evidence>
<proteinExistence type="predicted"/>
<feature type="region of interest" description="Disordered" evidence="1">
    <location>
        <begin position="1"/>
        <end position="31"/>
    </location>
</feature>
<dbReference type="Proteomes" id="UP001307849">
    <property type="component" value="Unassembled WGS sequence"/>
</dbReference>
<reference evidence="2 3" key="1">
    <citation type="submission" date="2019-10" db="EMBL/GenBank/DDBJ databases">
        <authorList>
            <person name="Palmer J.M."/>
        </authorList>
    </citation>
    <scope>NUCLEOTIDE SEQUENCE [LARGE SCALE GENOMIC DNA]</scope>
    <source>
        <strain evidence="2 3">TWF506</strain>
    </source>
</reference>
<feature type="compositionally biased region" description="Polar residues" evidence="1">
    <location>
        <begin position="22"/>
        <end position="31"/>
    </location>
</feature>
<protein>
    <submittedName>
        <fullName evidence="2">Uncharacterized protein</fullName>
    </submittedName>
</protein>
<dbReference type="EMBL" id="JAVHJM010000002">
    <property type="protein sequence ID" value="KAK6518309.1"/>
    <property type="molecule type" value="Genomic_DNA"/>
</dbReference>
<accession>A0AAN8S023</accession>
<organism evidence="2 3">
    <name type="scientific">Arthrobotrys conoides</name>
    <dbReference type="NCBI Taxonomy" id="74498"/>
    <lineage>
        <taxon>Eukaryota</taxon>
        <taxon>Fungi</taxon>
        <taxon>Dikarya</taxon>
        <taxon>Ascomycota</taxon>
        <taxon>Pezizomycotina</taxon>
        <taxon>Orbiliomycetes</taxon>
        <taxon>Orbiliales</taxon>
        <taxon>Orbiliaceae</taxon>
        <taxon>Arthrobotrys</taxon>
    </lineage>
</organism>
<name>A0AAN8S023_9PEZI</name>
<evidence type="ECO:0000313" key="2">
    <source>
        <dbReference type="EMBL" id="KAK6518309.1"/>
    </source>
</evidence>
<comment type="caution">
    <text evidence="2">The sequence shown here is derived from an EMBL/GenBank/DDBJ whole genome shotgun (WGS) entry which is preliminary data.</text>
</comment>
<evidence type="ECO:0000313" key="3">
    <source>
        <dbReference type="Proteomes" id="UP001307849"/>
    </source>
</evidence>